<dbReference type="EMBL" id="QNRE01000001">
    <property type="protein sequence ID" value="RBO96778.1"/>
    <property type="molecule type" value="Genomic_DNA"/>
</dbReference>
<name>A0A366E5U6_9NOCA</name>
<accession>A0A366E5U6</accession>
<feature type="transmembrane region" description="Helical" evidence="1">
    <location>
        <begin position="210"/>
        <end position="236"/>
    </location>
</feature>
<feature type="transmembrane region" description="Helical" evidence="1">
    <location>
        <begin position="256"/>
        <end position="273"/>
    </location>
</feature>
<dbReference type="AlphaFoldDB" id="A0A366E5U6"/>
<feature type="transmembrane region" description="Helical" evidence="1">
    <location>
        <begin position="101"/>
        <end position="121"/>
    </location>
</feature>
<dbReference type="STRING" id="1210090.GCA_001613185_02972"/>
<organism evidence="2 3">
    <name type="scientific">Nocardia puris</name>
    <dbReference type="NCBI Taxonomy" id="208602"/>
    <lineage>
        <taxon>Bacteria</taxon>
        <taxon>Bacillati</taxon>
        <taxon>Actinomycetota</taxon>
        <taxon>Actinomycetes</taxon>
        <taxon>Mycobacteriales</taxon>
        <taxon>Nocardiaceae</taxon>
        <taxon>Nocardia</taxon>
    </lineage>
</organism>
<feature type="transmembrane region" description="Helical" evidence="1">
    <location>
        <begin position="37"/>
        <end position="61"/>
    </location>
</feature>
<feature type="transmembrane region" description="Helical" evidence="1">
    <location>
        <begin position="312"/>
        <end position="331"/>
    </location>
</feature>
<comment type="caution">
    <text evidence="2">The sequence shown here is derived from an EMBL/GenBank/DDBJ whole genome shotgun (WGS) entry which is preliminary data.</text>
</comment>
<proteinExistence type="predicted"/>
<feature type="transmembrane region" description="Helical" evidence="1">
    <location>
        <begin position="404"/>
        <end position="433"/>
    </location>
</feature>
<feature type="transmembrane region" description="Helical" evidence="1">
    <location>
        <begin position="475"/>
        <end position="493"/>
    </location>
</feature>
<evidence type="ECO:0000256" key="1">
    <source>
        <dbReference type="SAM" id="Phobius"/>
    </source>
</evidence>
<keyword evidence="1" id="KW-1133">Transmembrane helix</keyword>
<feature type="transmembrane region" description="Helical" evidence="1">
    <location>
        <begin position="359"/>
        <end position="383"/>
    </location>
</feature>
<keyword evidence="1" id="KW-0812">Transmembrane</keyword>
<keyword evidence="1" id="KW-0472">Membrane</keyword>
<feature type="transmembrane region" description="Helical" evidence="1">
    <location>
        <begin position="518"/>
        <end position="539"/>
    </location>
</feature>
<feature type="transmembrane region" description="Helical" evidence="1">
    <location>
        <begin position="176"/>
        <end position="198"/>
    </location>
</feature>
<protein>
    <submittedName>
        <fullName evidence="2">ABC-2 type transport system permease protein</fullName>
    </submittedName>
</protein>
<feature type="transmembrane region" description="Helical" evidence="1">
    <location>
        <begin position="142"/>
        <end position="170"/>
    </location>
</feature>
<gene>
    <name evidence="2" type="ORF">DFR74_101795</name>
</gene>
<evidence type="ECO:0000313" key="3">
    <source>
        <dbReference type="Proteomes" id="UP000252586"/>
    </source>
</evidence>
<evidence type="ECO:0000313" key="2">
    <source>
        <dbReference type="EMBL" id="RBO96778.1"/>
    </source>
</evidence>
<sequence>MLRGVRDPTRVRPQGGGAQSLRGIWTAAALIVRQTRVLLLLWCVGVPAIATAAAVSVGGLYPPGPQRQAYAQVTEGLPAAHALNGPARGLDSHGGIFVFEAGWYLALAVAVMAITTMGYSTRGQEQSGRLELLRARRFGRHADLGAAVLVTAAVAVVIAVAAAVGVGLAAGDLRGGMAYGAALLGTGLFFAALTAVAAQLTEHARGTYTIAGFALAASFALRAIGDGTATGAISWLSPLGWSQGIHPFAENRPWPLLLSLSAAAVLLAVAVAVEERRDLGSGVFGARAGRTGAVPGAQRPWRLAVRLARGTTLGWGATAAGLGVAFGAVTVEMGQVAQSSRAVLDLIGGFGGADVLSSFLAMAALISALLAAGATLAVALAPARDEQAGRADLILARRMGRSRWLAGHAGAAATTGLLVLVAGGTGIGAAHAFRTGDAGQLWRCAVATIAHLPALLTFLGVALLLYGWFPRRTTWVWLGYAVTAVIALLGRTLRLPGAALDLSPFEHSPRLFETDPSAWGAVFCVVVAIAAAMSGFLGFRRRDLV</sequence>
<keyword evidence="3" id="KW-1185">Reference proteome</keyword>
<dbReference type="Proteomes" id="UP000252586">
    <property type="component" value="Unassembled WGS sequence"/>
</dbReference>
<reference evidence="2 3" key="1">
    <citation type="submission" date="2018-06" db="EMBL/GenBank/DDBJ databases">
        <title>Genomic Encyclopedia of Type Strains, Phase IV (KMG-IV): sequencing the most valuable type-strain genomes for metagenomic binning, comparative biology and taxonomic classification.</title>
        <authorList>
            <person name="Goeker M."/>
        </authorList>
    </citation>
    <scope>NUCLEOTIDE SEQUENCE [LARGE SCALE GENOMIC DNA]</scope>
    <source>
        <strain evidence="2 3">DSM 44599</strain>
    </source>
</reference>
<feature type="transmembrane region" description="Helical" evidence="1">
    <location>
        <begin position="445"/>
        <end position="468"/>
    </location>
</feature>